<reference evidence="2" key="2">
    <citation type="submission" date="2020-09" db="EMBL/GenBank/DDBJ databases">
        <authorList>
            <person name="Sun Q."/>
            <person name="Ohkuma M."/>
        </authorList>
    </citation>
    <scope>NUCLEOTIDE SEQUENCE</scope>
    <source>
        <strain evidence="2">JCM 4122</strain>
    </source>
</reference>
<evidence type="ECO:0000313" key="3">
    <source>
        <dbReference type="Proteomes" id="UP000632849"/>
    </source>
</evidence>
<organism evidence="2 3">
    <name type="scientific">Streptomyces filamentosus</name>
    <name type="common">Streptomyces roseosporus</name>
    <dbReference type="NCBI Taxonomy" id="67294"/>
    <lineage>
        <taxon>Bacteria</taxon>
        <taxon>Bacillati</taxon>
        <taxon>Actinomycetota</taxon>
        <taxon>Actinomycetes</taxon>
        <taxon>Kitasatosporales</taxon>
        <taxon>Streptomycetaceae</taxon>
        <taxon>Streptomyces</taxon>
    </lineage>
</organism>
<dbReference type="AlphaFoldDB" id="A0A919BAC9"/>
<gene>
    <name evidence="2" type="ORF">GCM10017667_02290</name>
</gene>
<sequence length="686" mass="72687">MLSRTGTDAAAVHRWTRLVDGATTTLPAGSYWGSAGTDLIVSQRGAVFTLTDMSGATEPVVIDTSAFNTAVTRYTVDRVVGESLLMTATVNGAEEFHLVSLGENGQVRDRKLDLAEGSRARFSYASGPDSLAVSYAEPIPNGYYRGRLSTVDVATGAITASHYFLPEANYTAIAVTPTHLTWVLGPYGSNPQLQVLSRATGSPLATTPLVRRETIGLTVHHVGDWVALVKPGGGTATSPHPYTPLVARSLDGGADVPLLAHAGSVASSPDGSLLALGGTLAHGEGLYRIAPDPVTGKPIATLLRTFNQPSALMVLRENLPTTGTFDFDRAGGKLTVGWTLSRFNARTTLTLTHTASGRSAKVVQEPREGVTAQSLTWDGLYKDGLPAFNGAYTWTVTAVPANGVGPAVERKGTFTLTRAPRPHDFDDNGSPDVLARHSDGNLFSYDIRQVWGLDAYERPYELPIGGGWNGYDRILAAGNLGGTRTGDTVARDKSGVLWFYEGKSGHKAPFAPRARIGGGWGIYDQLATGSDVTGDGRPDLLASDRAGVLWLYRGTGNAKSPFATRKKIGGGWGVYNQLTATGNLAGATAGDLVARDKDGVLWLYLGKGDGTFAPRTRIGGGWSLFPHLIGIGDVNGDGRNDLLAASRDATDDTVLHLYRGTGQWKTPFAPAQTDTVEQLAWARHLF</sequence>
<dbReference type="EMBL" id="BNBE01000001">
    <property type="protein sequence ID" value="GHF78448.1"/>
    <property type="molecule type" value="Genomic_DNA"/>
</dbReference>
<keyword evidence="1" id="KW-0732">Signal</keyword>
<evidence type="ECO:0000256" key="1">
    <source>
        <dbReference type="ARBA" id="ARBA00022729"/>
    </source>
</evidence>
<name>A0A919BAC9_STRFL</name>
<dbReference type="Pfam" id="PF13517">
    <property type="entry name" value="FG-GAP_3"/>
    <property type="match status" value="1"/>
</dbReference>
<dbReference type="Gene3D" id="2.130.10.130">
    <property type="entry name" value="Integrin alpha, N-terminal"/>
    <property type="match status" value="1"/>
</dbReference>
<comment type="caution">
    <text evidence="2">The sequence shown here is derived from an EMBL/GenBank/DDBJ whole genome shotgun (WGS) entry which is preliminary data.</text>
</comment>
<reference evidence="2" key="1">
    <citation type="journal article" date="2014" name="Int. J. Syst. Evol. Microbiol.">
        <title>Complete genome sequence of Corynebacterium casei LMG S-19264T (=DSM 44701T), isolated from a smear-ripened cheese.</title>
        <authorList>
            <consortium name="US DOE Joint Genome Institute (JGI-PGF)"/>
            <person name="Walter F."/>
            <person name="Albersmeier A."/>
            <person name="Kalinowski J."/>
            <person name="Ruckert C."/>
        </authorList>
    </citation>
    <scope>NUCLEOTIDE SEQUENCE</scope>
    <source>
        <strain evidence="2">JCM 4122</strain>
    </source>
</reference>
<dbReference type="InterPro" id="IPR011044">
    <property type="entry name" value="Quino_amine_DH_bsu"/>
</dbReference>
<dbReference type="SUPFAM" id="SSF50969">
    <property type="entry name" value="YVTN repeat-like/Quinoprotein amine dehydrogenase"/>
    <property type="match status" value="1"/>
</dbReference>
<protein>
    <recommendedName>
        <fullName evidence="4">VCBS repeat-containing protein</fullName>
    </recommendedName>
</protein>
<dbReference type="Proteomes" id="UP000632849">
    <property type="component" value="Unassembled WGS sequence"/>
</dbReference>
<dbReference type="InterPro" id="IPR028994">
    <property type="entry name" value="Integrin_alpha_N"/>
</dbReference>
<dbReference type="SUPFAM" id="SSF69318">
    <property type="entry name" value="Integrin alpha N-terminal domain"/>
    <property type="match status" value="1"/>
</dbReference>
<accession>A0A919BAC9</accession>
<dbReference type="InterPro" id="IPR013517">
    <property type="entry name" value="FG-GAP"/>
</dbReference>
<evidence type="ECO:0000313" key="2">
    <source>
        <dbReference type="EMBL" id="GHF78448.1"/>
    </source>
</evidence>
<dbReference type="PANTHER" id="PTHR46580">
    <property type="entry name" value="SENSOR KINASE-RELATED"/>
    <property type="match status" value="1"/>
</dbReference>
<proteinExistence type="predicted"/>
<dbReference type="PANTHER" id="PTHR46580:SF4">
    <property type="entry name" value="ATP_GTP-BINDING PROTEIN"/>
    <property type="match status" value="1"/>
</dbReference>
<evidence type="ECO:0008006" key="4">
    <source>
        <dbReference type="Google" id="ProtNLM"/>
    </source>
</evidence>
<keyword evidence="3" id="KW-1185">Reference proteome</keyword>